<reference evidence="2" key="1">
    <citation type="submission" date="2021-01" db="EMBL/GenBank/DDBJ databases">
        <title>Metabolic potential, ecology and presence of endohyphal bacteria is reflected in genomic diversity of Mucoromycotina.</title>
        <authorList>
            <person name="Muszewska A."/>
            <person name="Okrasinska A."/>
            <person name="Steczkiewicz K."/>
            <person name="Drgas O."/>
            <person name="Orlowska M."/>
            <person name="Perlinska-Lenart U."/>
            <person name="Aleksandrzak-Piekarczyk T."/>
            <person name="Szatraj K."/>
            <person name="Zielenkiewicz U."/>
            <person name="Pilsyk S."/>
            <person name="Malc E."/>
            <person name="Mieczkowski P."/>
            <person name="Kruszewska J.S."/>
            <person name="Biernat P."/>
            <person name="Pawlowska J."/>
        </authorList>
    </citation>
    <scope>NUCLEOTIDE SEQUENCE</scope>
    <source>
        <strain evidence="2">WA0000018081</strain>
    </source>
</reference>
<keyword evidence="3" id="KW-1185">Reference proteome</keyword>
<dbReference type="AlphaFoldDB" id="A0A8H7SIF2"/>
<name>A0A8H7SIF2_9FUNG</name>
<comment type="caution">
    <text evidence="2">The sequence shown here is derived from an EMBL/GenBank/DDBJ whole genome shotgun (WGS) entry which is preliminary data.</text>
</comment>
<sequence length="93" mass="10633">MPNTMKINCINLPSHSLDDEVKLTKLFAPGLYTVQHIRSVDISTCVNCLSDYRTVKNAITLSKSLEKEARRNKKRSTPYKRSPSYDDVEIESE</sequence>
<feature type="region of interest" description="Disordered" evidence="1">
    <location>
        <begin position="66"/>
        <end position="93"/>
    </location>
</feature>
<dbReference type="Proteomes" id="UP000613177">
    <property type="component" value="Unassembled WGS sequence"/>
</dbReference>
<dbReference type="EMBL" id="JAEPRE010000351">
    <property type="protein sequence ID" value="KAG2228826.1"/>
    <property type="molecule type" value="Genomic_DNA"/>
</dbReference>
<proteinExistence type="predicted"/>
<organism evidence="2 3">
    <name type="scientific">Thamnidium elegans</name>
    <dbReference type="NCBI Taxonomy" id="101142"/>
    <lineage>
        <taxon>Eukaryota</taxon>
        <taxon>Fungi</taxon>
        <taxon>Fungi incertae sedis</taxon>
        <taxon>Mucoromycota</taxon>
        <taxon>Mucoromycotina</taxon>
        <taxon>Mucoromycetes</taxon>
        <taxon>Mucorales</taxon>
        <taxon>Mucorineae</taxon>
        <taxon>Mucoraceae</taxon>
        <taxon>Thamnidium</taxon>
    </lineage>
</organism>
<gene>
    <name evidence="2" type="ORF">INT48_007077</name>
</gene>
<protein>
    <submittedName>
        <fullName evidence="2">Uncharacterized protein</fullName>
    </submittedName>
</protein>
<evidence type="ECO:0000313" key="3">
    <source>
        <dbReference type="Proteomes" id="UP000613177"/>
    </source>
</evidence>
<evidence type="ECO:0000256" key="1">
    <source>
        <dbReference type="SAM" id="MobiDB-lite"/>
    </source>
</evidence>
<accession>A0A8H7SIF2</accession>
<evidence type="ECO:0000313" key="2">
    <source>
        <dbReference type="EMBL" id="KAG2228826.1"/>
    </source>
</evidence>